<accession>A0A376BUN0</accession>
<dbReference type="PANTHER" id="PTHR31126">
    <property type="entry name" value="TYROSINE-PROTEIN PHOSPHATASE"/>
    <property type="match status" value="1"/>
</dbReference>
<keyword evidence="3" id="KW-0904">Protein phosphatase</keyword>
<evidence type="ECO:0000259" key="5">
    <source>
        <dbReference type="PROSITE" id="PS50056"/>
    </source>
</evidence>
<dbReference type="OrthoDB" id="9814896at2"/>
<dbReference type="STRING" id="1120980.GCA_000745955_00329"/>
<dbReference type="InterPro" id="IPR016130">
    <property type="entry name" value="Tyr_Pase_AS"/>
</dbReference>
<dbReference type="Proteomes" id="UP000254209">
    <property type="component" value="Unassembled WGS sequence"/>
</dbReference>
<feature type="domain" description="Tyrosine specific protein phosphatases" evidence="5">
    <location>
        <begin position="105"/>
        <end position="194"/>
    </location>
</feature>
<evidence type="ECO:0000313" key="6">
    <source>
        <dbReference type="EMBL" id="SSY80722.1"/>
    </source>
</evidence>
<dbReference type="PROSITE" id="PS00383">
    <property type="entry name" value="TYR_PHOSPHATASE_1"/>
    <property type="match status" value="1"/>
</dbReference>
<dbReference type="InterPro" id="IPR000340">
    <property type="entry name" value="Dual-sp_phosphatase_cat-dom"/>
</dbReference>
<organism evidence="6 7">
    <name type="scientific">Alysiella crassa</name>
    <dbReference type="NCBI Taxonomy" id="153491"/>
    <lineage>
        <taxon>Bacteria</taxon>
        <taxon>Pseudomonadati</taxon>
        <taxon>Pseudomonadota</taxon>
        <taxon>Betaproteobacteria</taxon>
        <taxon>Neisseriales</taxon>
        <taxon>Neisseriaceae</taxon>
        <taxon>Alysiella</taxon>
    </lineage>
</organism>
<keyword evidence="7" id="KW-1185">Reference proteome</keyword>
<proteinExistence type="inferred from homology"/>
<keyword evidence="4" id="KW-0732">Signal</keyword>
<feature type="chain" id="PRO_5016894796" evidence="4">
    <location>
        <begin position="19"/>
        <end position="194"/>
    </location>
</feature>
<dbReference type="InterPro" id="IPR020422">
    <property type="entry name" value="TYR_PHOSPHATASE_DUAL_dom"/>
</dbReference>
<reference evidence="6 7" key="1">
    <citation type="submission" date="2018-06" db="EMBL/GenBank/DDBJ databases">
        <authorList>
            <consortium name="Pathogen Informatics"/>
            <person name="Doyle S."/>
        </authorList>
    </citation>
    <scope>NUCLEOTIDE SEQUENCE [LARGE SCALE GENOMIC DNA]</scope>
    <source>
        <strain evidence="6 7">NCTC10283</strain>
    </source>
</reference>
<dbReference type="Pfam" id="PF00782">
    <property type="entry name" value="DSPc"/>
    <property type="match status" value="1"/>
</dbReference>
<protein>
    <submittedName>
        <fullName evidence="6">Protein tyrosine/serine phosphatase</fullName>
    </submittedName>
</protein>
<comment type="similarity">
    <text evidence="1">Belongs to the protein-tyrosine phosphatase family.</text>
</comment>
<dbReference type="InterPro" id="IPR029021">
    <property type="entry name" value="Prot-tyrosine_phosphatase-like"/>
</dbReference>
<dbReference type="EMBL" id="UFSO01000003">
    <property type="protein sequence ID" value="SSY80722.1"/>
    <property type="molecule type" value="Genomic_DNA"/>
</dbReference>
<dbReference type="InterPro" id="IPR000387">
    <property type="entry name" value="Tyr_Pase_dom"/>
</dbReference>
<feature type="signal peptide" evidence="4">
    <location>
        <begin position="1"/>
        <end position="18"/>
    </location>
</feature>
<dbReference type="SMART" id="SM00195">
    <property type="entry name" value="DSPc"/>
    <property type="match status" value="1"/>
</dbReference>
<gene>
    <name evidence="6" type="ORF">NCTC10283_02283</name>
</gene>
<dbReference type="SUPFAM" id="SSF52799">
    <property type="entry name" value="(Phosphotyrosine protein) phosphatases II"/>
    <property type="match status" value="1"/>
</dbReference>
<evidence type="ECO:0000313" key="7">
    <source>
        <dbReference type="Proteomes" id="UP000254209"/>
    </source>
</evidence>
<dbReference type="AlphaFoldDB" id="A0A376BUN0"/>
<name>A0A376BUN0_9NEIS</name>
<evidence type="ECO:0000256" key="4">
    <source>
        <dbReference type="SAM" id="SignalP"/>
    </source>
</evidence>
<keyword evidence="2" id="KW-0378">Hydrolase</keyword>
<dbReference type="PANTHER" id="PTHR31126:SF72">
    <property type="entry name" value="DUAL SPECIFICITY PROTEIN PHOSPHATASE TPBA"/>
    <property type="match status" value="1"/>
</dbReference>
<dbReference type="RefSeq" id="WP_034291025.1">
    <property type="nucleotide sequence ID" value="NZ_CP091519.2"/>
</dbReference>
<evidence type="ECO:0000256" key="2">
    <source>
        <dbReference type="ARBA" id="ARBA00022801"/>
    </source>
</evidence>
<evidence type="ECO:0000256" key="3">
    <source>
        <dbReference type="ARBA" id="ARBA00022912"/>
    </source>
</evidence>
<dbReference type="GO" id="GO:0004721">
    <property type="term" value="F:phosphoprotein phosphatase activity"/>
    <property type="evidence" value="ECO:0007669"/>
    <property type="project" value="UniProtKB-KW"/>
</dbReference>
<sequence>MKSWIFLLLLSLNLAAYAHPEIAPTRPETWAQSVHSAANLYRVDDKLYRSEQPIGDDVAILLQNKINSIINLRYFNRKKDQQIFSSHAGVKLINQPLLTWRVKPKHIAAVLYQIEQNQKDGAVLVHCYHGADRTGIVVAFYRMVYQNWSLDAAKAEMMGGGFGYHSVWKNLENLFTEQNLADVKAELNQLRQMR</sequence>
<dbReference type="PROSITE" id="PS50056">
    <property type="entry name" value="TYR_PHOSPHATASE_2"/>
    <property type="match status" value="1"/>
</dbReference>
<dbReference type="Gene3D" id="3.90.190.10">
    <property type="entry name" value="Protein tyrosine phosphatase superfamily"/>
    <property type="match status" value="1"/>
</dbReference>
<evidence type="ECO:0000256" key="1">
    <source>
        <dbReference type="ARBA" id="ARBA00009580"/>
    </source>
</evidence>